<sequence>MPLQRRHGQPDRSTGCQEGRAWQRAASMSRRRDETTLAVPVKLGSGVILTSHPAVLTRPGPSLALCWMRASESWEQSGHDFSAGARGLFWVLLGTEQRLRVNNRAPSAPSWLGAQTDQR</sequence>
<name>G0S1M1_CHATD</name>
<evidence type="ECO:0000313" key="2">
    <source>
        <dbReference type="EMBL" id="EGS22931.1"/>
    </source>
</evidence>
<gene>
    <name evidence="2" type="ORF">CTHT_0014090</name>
</gene>
<keyword evidence="3" id="KW-1185">Reference proteome</keyword>
<dbReference type="RefSeq" id="XP_006691923.1">
    <property type="nucleotide sequence ID" value="XM_006691860.1"/>
</dbReference>
<reference evidence="2 3" key="1">
    <citation type="journal article" date="2011" name="Cell">
        <title>Insight into structure and assembly of the nuclear pore complex by utilizing the genome of a eukaryotic thermophile.</title>
        <authorList>
            <person name="Amlacher S."/>
            <person name="Sarges P."/>
            <person name="Flemming D."/>
            <person name="van Noort V."/>
            <person name="Kunze R."/>
            <person name="Devos D.P."/>
            <person name="Arumugam M."/>
            <person name="Bork P."/>
            <person name="Hurt E."/>
        </authorList>
    </citation>
    <scope>NUCLEOTIDE SEQUENCE [LARGE SCALE GENOMIC DNA]</scope>
    <source>
        <strain evidence="3">DSM 1495 / CBS 144.50 / IMI 039719</strain>
    </source>
</reference>
<dbReference type="EMBL" id="GL988039">
    <property type="protein sequence ID" value="EGS22931.1"/>
    <property type="molecule type" value="Genomic_DNA"/>
</dbReference>
<organism evidence="3">
    <name type="scientific">Chaetomium thermophilum (strain DSM 1495 / CBS 144.50 / IMI 039719)</name>
    <name type="common">Thermochaetoides thermophila</name>
    <dbReference type="NCBI Taxonomy" id="759272"/>
    <lineage>
        <taxon>Eukaryota</taxon>
        <taxon>Fungi</taxon>
        <taxon>Dikarya</taxon>
        <taxon>Ascomycota</taxon>
        <taxon>Pezizomycotina</taxon>
        <taxon>Sordariomycetes</taxon>
        <taxon>Sordariomycetidae</taxon>
        <taxon>Sordariales</taxon>
        <taxon>Chaetomiaceae</taxon>
        <taxon>Thermochaetoides</taxon>
    </lineage>
</organism>
<feature type="region of interest" description="Disordered" evidence="1">
    <location>
        <begin position="1"/>
        <end position="33"/>
    </location>
</feature>
<evidence type="ECO:0000256" key="1">
    <source>
        <dbReference type="SAM" id="MobiDB-lite"/>
    </source>
</evidence>
<proteinExistence type="predicted"/>
<evidence type="ECO:0000313" key="3">
    <source>
        <dbReference type="Proteomes" id="UP000008066"/>
    </source>
</evidence>
<dbReference type="AlphaFoldDB" id="G0S1M1"/>
<accession>G0S1M1</accession>
<dbReference type="KEGG" id="cthr:CTHT_0014090"/>
<dbReference type="Proteomes" id="UP000008066">
    <property type="component" value="Unassembled WGS sequence"/>
</dbReference>
<dbReference type="GeneID" id="18255447"/>
<dbReference type="HOGENOM" id="CLU_2061229_0_0_1"/>
<protein>
    <submittedName>
        <fullName evidence="2">Uncharacterized protein</fullName>
    </submittedName>
</protein>